<proteinExistence type="predicted"/>
<accession>A0A2T2P5F8</accession>
<dbReference type="InterPro" id="IPR041667">
    <property type="entry name" value="Cupin_8"/>
</dbReference>
<feature type="domain" description="JmjC" evidence="1">
    <location>
        <begin position="143"/>
        <end position="301"/>
    </location>
</feature>
<dbReference type="SUPFAM" id="SSF51197">
    <property type="entry name" value="Clavaminate synthase-like"/>
    <property type="match status" value="1"/>
</dbReference>
<dbReference type="InterPro" id="IPR003347">
    <property type="entry name" value="JmjC_dom"/>
</dbReference>
<dbReference type="PROSITE" id="PS51184">
    <property type="entry name" value="JMJC"/>
    <property type="match status" value="1"/>
</dbReference>
<dbReference type="Proteomes" id="UP000240883">
    <property type="component" value="Unassembled WGS sequence"/>
</dbReference>
<evidence type="ECO:0000259" key="1">
    <source>
        <dbReference type="PROSITE" id="PS51184"/>
    </source>
</evidence>
<dbReference type="EMBL" id="KZ678129">
    <property type="protein sequence ID" value="PSN72823.1"/>
    <property type="molecule type" value="Genomic_DNA"/>
</dbReference>
<keyword evidence="3" id="KW-1185">Reference proteome</keyword>
<dbReference type="PANTHER" id="PTHR12461:SF105">
    <property type="entry name" value="HYPOXIA-INDUCIBLE FACTOR 1-ALPHA INHIBITOR"/>
    <property type="match status" value="1"/>
</dbReference>
<sequence>MFSKTPRVLFDSTRARWHSCGCSCGSQPARKPQIPRFPAARSIFPDEELDFDPETPLIIRGRFNDTPAIGKWFEKPPAAVDAEKKSSTVKLNLPYLNQHGSTHAPLELTRRDGASTSFQRFSAPISLLLAHIAEQNPQDESLRLYLAQYSLADLPSELQNDVPTPKIISELGAGDIYGSSLWMGLPPTRTPLHRDPNPNLFIQLAGTKRIRLMQPERGRALYEKTKAGSGRANMRGEEMMAGEESDKLEDAVWNDSGKEGGVEGVEAQLHSGDGLYIPLGWWHAVRGLGAGPNASVNWWFR</sequence>
<dbReference type="OrthoDB" id="263283at2759"/>
<evidence type="ECO:0000313" key="3">
    <source>
        <dbReference type="Proteomes" id="UP000240883"/>
    </source>
</evidence>
<name>A0A2T2P5F8_CORCC</name>
<dbReference type="PANTHER" id="PTHR12461">
    <property type="entry name" value="HYPOXIA-INDUCIBLE FACTOR 1 ALPHA INHIBITOR-RELATED"/>
    <property type="match status" value="1"/>
</dbReference>
<gene>
    <name evidence="2" type="ORF">BS50DRAFT_170265</name>
</gene>
<dbReference type="STRING" id="1448308.A0A2T2P5F8"/>
<evidence type="ECO:0000313" key="2">
    <source>
        <dbReference type="EMBL" id="PSN72823.1"/>
    </source>
</evidence>
<dbReference type="AlphaFoldDB" id="A0A2T2P5F8"/>
<reference evidence="2 3" key="1">
    <citation type="journal article" date="2018" name="Front. Microbiol.">
        <title>Genome-Wide Analysis of Corynespora cassiicola Leaf Fall Disease Putative Effectors.</title>
        <authorList>
            <person name="Lopez D."/>
            <person name="Ribeiro S."/>
            <person name="Label P."/>
            <person name="Fumanal B."/>
            <person name="Venisse J.S."/>
            <person name="Kohler A."/>
            <person name="de Oliveira R.R."/>
            <person name="Labutti K."/>
            <person name="Lipzen A."/>
            <person name="Lail K."/>
            <person name="Bauer D."/>
            <person name="Ohm R.A."/>
            <person name="Barry K.W."/>
            <person name="Spatafora J."/>
            <person name="Grigoriev I.V."/>
            <person name="Martin F.M."/>
            <person name="Pujade-Renaud V."/>
        </authorList>
    </citation>
    <scope>NUCLEOTIDE SEQUENCE [LARGE SCALE GENOMIC DNA]</scope>
    <source>
        <strain evidence="2 3">Philippines</strain>
    </source>
</reference>
<dbReference type="Gene3D" id="2.60.120.650">
    <property type="entry name" value="Cupin"/>
    <property type="match status" value="1"/>
</dbReference>
<dbReference type="SMART" id="SM00558">
    <property type="entry name" value="JmjC"/>
    <property type="match status" value="1"/>
</dbReference>
<organism evidence="2 3">
    <name type="scientific">Corynespora cassiicola Philippines</name>
    <dbReference type="NCBI Taxonomy" id="1448308"/>
    <lineage>
        <taxon>Eukaryota</taxon>
        <taxon>Fungi</taxon>
        <taxon>Dikarya</taxon>
        <taxon>Ascomycota</taxon>
        <taxon>Pezizomycotina</taxon>
        <taxon>Dothideomycetes</taxon>
        <taxon>Pleosporomycetidae</taxon>
        <taxon>Pleosporales</taxon>
        <taxon>Corynesporascaceae</taxon>
        <taxon>Corynespora</taxon>
    </lineage>
</organism>
<dbReference type="Pfam" id="PF13621">
    <property type="entry name" value="Cupin_8"/>
    <property type="match status" value="1"/>
</dbReference>
<protein>
    <submittedName>
        <fullName evidence="2">Clavaminate synthase-like protein</fullName>
    </submittedName>
</protein>